<proteinExistence type="predicted"/>
<dbReference type="Proteomes" id="UP000087171">
    <property type="component" value="Chromosome Ca4"/>
</dbReference>
<name>A0A3Q7XZA6_CICAR</name>
<dbReference type="PaxDb" id="3827-XP_004495473.1"/>
<protein>
    <submittedName>
        <fullName evidence="3">Uncharacterized protein LOC101509279 isoform X1</fullName>
    </submittedName>
</protein>
<accession>A0A3Q7XZA6</accession>
<feature type="compositionally biased region" description="Basic and acidic residues" evidence="1">
    <location>
        <begin position="59"/>
        <end position="87"/>
    </location>
</feature>
<gene>
    <name evidence="3" type="primary">LOC101509279</name>
</gene>
<dbReference type="KEGG" id="cam:140918580"/>
<sequence>MIRFLCGENINMLKWMIKMLWRTRGNYQTIVSFHKLNRKTQASVKYVPQIEANVSNTKNDAESSANKDNESDNMDHPSKNRVDNVPKGELKNNIILKELSSDQEKVEANRDDDEDSVDTFFREDHEEVVAETLPLLEAELVTNENDVSKGREQPMTPDVIAKDLNIIKNAMIKSPTLARDILG</sequence>
<keyword evidence="2" id="KW-1185">Reference proteome</keyword>
<feature type="region of interest" description="Disordered" evidence="1">
    <location>
        <begin position="53"/>
        <end position="87"/>
    </location>
</feature>
<reference evidence="3" key="2">
    <citation type="submission" date="2025-08" db="UniProtKB">
        <authorList>
            <consortium name="RefSeq"/>
        </authorList>
    </citation>
    <scope>IDENTIFICATION</scope>
    <source>
        <tissue evidence="3">Etiolated seedlings</tissue>
    </source>
</reference>
<organism evidence="2 3">
    <name type="scientific">Cicer arietinum</name>
    <name type="common">Chickpea</name>
    <name type="synonym">Garbanzo</name>
    <dbReference type="NCBI Taxonomy" id="3827"/>
    <lineage>
        <taxon>Eukaryota</taxon>
        <taxon>Viridiplantae</taxon>
        <taxon>Streptophyta</taxon>
        <taxon>Embryophyta</taxon>
        <taxon>Tracheophyta</taxon>
        <taxon>Spermatophyta</taxon>
        <taxon>Magnoliopsida</taxon>
        <taxon>eudicotyledons</taxon>
        <taxon>Gunneridae</taxon>
        <taxon>Pentapetalae</taxon>
        <taxon>rosids</taxon>
        <taxon>fabids</taxon>
        <taxon>Fabales</taxon>
        <taxon>Fabaceae</taxon>
        <taxon>Papilionoideae</taxon>
        <taxon>50 kb inversion clade</taxon>
        <taxon>NPAAA clade</taxon>
        <taxon>Hologalegina</taxon>
        <taxon>IRL clade</taxon>
        <taxon>Cicereae</taxon>
        <taxon>Cicer</taxon>
    </lineage>
</organism>
<evidence type="ECO:0000313" key="3">
    <source>
        <dbReference type="RefSeq" id="XP_027189856.1"/>
    </source>
</evidence>
<evidence type="ECO:0000313" key="2">
    <source>
        <dbReference type="Proteomes" id="UP000087171"/>
    </source>
</evidence>
<dbReference type="AlphaFoldDB" id="A0A3Q7XZA6"/>
<reference evidence="2" key="1">
    <citation type="journal article" date="2013" name="Nat. Biotechnol.">
        <title>Draft genome sequence of chickpea (Cicer arietinum) provides a resource for trait improvement.</title>
        <authorList>
            <person name="Varshney R.K."/>
            <person name="Song C."/>
            <person name="Saxena R.K."/>
            <person name="Azam S."/>
            <person name="Yu S."/>
            <person name="Sharpe A.G."/>
            <person name="Cannon S."/>
            <person name="Baek J."/>
            <person name="Rosen B.D."/>
            <person name="Tar'an B."/>
            <person name="Millan T."/>
            <person name="Zhang X."/>
            <person name="Ramsay L.D."/>
            <person name="Iwata A."/>
            <person name="Wang Y."/>
            <person name="Nelson W."/>
            <person name="Farmer A.D."/>
            <person name="Gaur P.M."/>
            <person name="Soderlund C."/>
            <person name="Penmetsa R.V."/>
            <person name="Xu C."/>
            <person name="Bharti A.K."/>
            <person name="He W."/>
            <person name="Winter P."/>
            <person name="Zhao S."/>
            <person name="Hane J.K."/>
            <person name="Carrasquilla-Garcia N."/>
            <person name="Condie J.A."/>
            <person name="Upadhyaya H.D."/>
            <person name="Luo M.C."/>
            <person name="Thudi M."/>
            <person name="Gowda C.L."/>
            <person name="Singh N.P."/>
            <person name="Lichtenzveig J."/>
            <person name="Gali K.K."/>
            <person name="Rubio J."/>
            <person name="Nadarajan N."/>
            <person name="Dolezel J."/>
            <person name="Bansal K.C."/>
            <person name="Xu X."/>
            <person name="Edwards D."/>
            <person name="Zhang G."/>
            <person name="Kahl G."/>
            <person name="Gil J."/>
            <person name="Singh K.B."/>
            <person name="Datta S.K."/>
            <person name="Jackson S.A."/>
            <person name="Wang J."/>
            <person name="Cook D.R."/>
        </authorList>
    </citation>
    <scope>NUCLEOTIDE SEQUENCE [LARGE SCALE GENOMIC DNA]</scope>
    <source>
        <strain evidence="2">cv. CDC Frontier</strain>
    </source>
</reference>
<dbReference type="RefSeq" id="XP_027189856.1">
    <property type="nucleotide sequence ID" value="XM_027334055.1"/>
</dbReference>
<evidence type="ECO:0000256" key="1">
    <source>
        <dbReference type="SAM" id="MobiDB-lite"/>
    </source>
</evidence>